<evidence type="ECO:0000313" key="3">
    <source>
        <dbReference type="EMBL" id="MDA7425216.1"/>
    </source>
</evidence>
<keyword evidence="4" id="KW-1185">Reference proteome</keyword>
<dbReference type="RefSeq" id="WP_271432564.1">
    <property type="nucleotide sequence ID" value="NZ_JAQIOY010000003.1"/>
</dbReference>
<evidence type="ECO:0000313" key="4">
    <source>
        <dbReference type="Proteomes" id="UP001210720"/>
    </source>
</evidence>
<feature type="transmembrane region" description="Helical" evidence="1">
    <location>
        <begin position="154"/>
        <end position="176"/>
    </location>
</feature>
<feature type="transmembrane region" description="Helical" evidence="1">
    <location>
        <begin position="36"/>
        <end position="57"/>
    </location>
</feature>
<feature type="transmembrane region" description="Helical" evidence="1">
    <location>
        <begin position="283"/>
        <end position="299"/>
    </location>
</feature>
<evidence type="ECO:0000256" key="1">
    <source>
        <dbReference type="SAM" id="Phobius"/>
    </source>
</evidence>
<dbReference type="InterPro" id="IPR037185">
    <property type="entry name" value="EmrE-like"/>
</dbReference>
<accession>A0ABT4XTE5</accession>
<keyword evidence="1" id="KW-1133">Transmembrane helix</keyword>
<gene>
    <name evidence="3" type="ORF">PFY00_10785</name>
</gene>
<proteinExistence type="predicted"/>
<dbReference type="InterPro" id="IPR000620">
    <property type="entry name" value="EamA_dom"/>
</dbReference>
<feature type="domain" description="EamA" evidence="2">
    <location>
        <begin position="157"/>
        <end position="297"/>
    </location>
</feature>
<feature type="transmembrane region" description="Helical" evidence="1">
    <location>
        <begin position="252"/>
        <end position="274"/>
    </location>
</feature>
<dbReference type="SUPFAM" id="SSF103481">
    <property type="entry name" value="Multidrug resistance efflux transporter EmrE"/>
    <property type="match status" value="2"/>
</dbReference>
<dbReference type="Proteomes" id="UP001210720">
    <property type="component" value="Unassembled WGS sequence"/>
</dbReference>
<reference evidence="3 4" key="1">
    <citation type="submission" date="2023-01" db="EMBL/GenBank/DDBJ databases">
        <title>Thalassococcus onchidii sp. nov., isolated from a marine invertebrate from the South China Sea.</title>
        <authorList>
            <person name="Xu S."/>
            <person name="Liu Z."/>
            <person name="Xu Y."/>
        </authorList>
    </citation>
    <scope>NUCLEOTIDE SEQUENCE [LARGE SCALE GENOMIC DNA]</scope>
    <source>
        <strain evidence="3 4">KCTC 32084</strain>
    </source>
</reference>
<dbReference type="EMBL" id="JAQIOY010000003">
    <property type="protein sequence ID" value="MDA7425216.1"/>
    <property type="molecule type" value="Genomic_DNA"/>
</dbReference>
<feature type="transmembrane region" description="Helical" evidence="1">
    <location>
        <begin position="188"/>
        <end position="208"/>
    </location>
</feature>
<feature type="transmembrane region" description="Helical" evidence="1">
    <location>
        <begin position="69"/>
        <end position="91"/>
    </location>
</feature>
<organism evidence="3 4">
    <name type="scientific">Thalassococcus lentus</name>
    <dbReference type="NCBI Taxonomy" id="1210524"/>
    <lineage>
        <taxon>Bacteria</taxon>
        <taxon>Pseudomonadati</taxon>
        <taxon>Pseudomonadota</taxon>
        <taxon>Alphaproteobacteria</taxon>
        <taxon>Rhodobacterales</taxon>
        <taxon>Roseobacteraceae</taxon>
        <taxon>Thalassococcus</taxon>
    </lineage>
</organism>
<sequence length="300" mass="32364">MELWIIATVAAALFQTVRFMVQKVLATGTLSATGSTFARFAYAQPGAWLLLIVYLWWTGATFPSLEWKFWLWGLAGGVGQILATVLVMLLFRQRNFAVGITLKKTEVIQTAFVGMVLLGENTSFGGWAAISIGLIAVLLLSKTPGSGGTQWQQIGSKAVVLGLASGFFFAISGVGYRAASLSVDSADPLLRAVVTLGFVNLMQSLIMIPWLRWREPGQLGAVWGARRTAIWLGITSMLGSLGWFTAFTLQKAAYVFALGQVELIFSLMASVLFFKESVSRRELAGIGLLTASILLLVLAA</sequence>
<comment type="caution">
    <text evidence="3">The sequence shown here is derived from an EMBL/GenBank/DDBJ whole genome shotgun (WGS) entry which is preliminary data.</text>
</comment>
<protein>
    <submittedName>
        <fullName evidence="3">DMT family transporter</fullName>
    </submittedName>
</protein>
<keyword evidence="1" id="KW-0812">Transmembrane</keyword>
<feature type="transmembrane region" description="Helical" evidence="1">
    <location>
        <begin position="229"/>
        <end position="246"/>
    </location>
</feature>
<evidence type="ECO:0000259" key="2">
    <source>
        <dbReference type="Pfam" id="PF00892"/>
    </source>
</evidence>
<name>A0ABT4XTE5_9RHOB</name>
<dbReference type="Pfam" id="PF00892">
    <property type="entry name" value="EamA"/>
    <property type="match status" value="1"/>
</dbReference>
<keyword evidence="1" id="KW-0472">Membrane</keyword>